<evidence type="ECO:0000313" key="6">
    <source>
        <dbReference type="Proteomes" id="UP000245765"/>
    </source>
</evidence>
<evidence type="ECO:0000256" key="3">
    <source>
        <dbReference type="PIRSR" id="PIRSR605511-2"/>
    </source>
</evidence>
<keyword evidence="6" id="KW-1185">Reference proteome</keyword>
<dbReference type="SUPFAM" id="SSF63829">
    <property type="entry name" value="Calcium-dependent phosphotriesterase"/>
    <property type="match status" value="1"/>
</dbReference>
<dbReference type="EMBL" id="QGNA01000006">
    <property type="protein sequence ID" value="PWS34526.1"/>
    <property type="molecule type" value="Genomic_DNA"/>
</dbReference>
<dbReference type="AlphaFoldDB" id="A0A317FAB8"/>
<protein>
    <submittedName>
        <fullName evidence="5">Gluconolactonase</fullName>
    </submittedName>
</protein>
<feature type="binding site" evidence="3">
    <location>
        <position position="147"/>
    </location>
    <ligand>
        <name>a divalent metal cation</name>
        <dbReference type="ChEBI" id="CHEBI:60240"/>
    </ligand>
</feature>
<dbReference type="GO" id="GO:0004341">
    <property type="term" value="F:gluconolactonase activity"/>
    <property type="evidence" value="ECO:0007669"/>
    <property type="project" value="TreeGrafter"/>
</dbReference>
<feature type="domain" description="SMP-30/Gluconolactonase/LRE-like region" evidence="4">
    <location>
        <begin position="16"/>
        <end position="255"/>
    </location>
</feature>
<dbReference type="RefSeq" id="WP_109872977.1">
    <property type="nucleotide sequence ID" value="NZ_QGNA01000006.1"/>
</dbReference>
<gene>
    <name evidence="5" type="ORF">DFH01_23560</name>
</gene>
<evidence type="ECO:0000259" key="4">
    <source>
        <dbReference type="Pfam" id="PF08450"/>
    </source>
</evidence>
<dbReference type="OrthoDB" id="2633250at2"/>
<keyword evidence="3" id="KW-0479">Metal-binding</keyword>
<feature type="binding site" evidence="3">
    <location>
        <position position="197"/>
    </location>
    <ligand>
        <name>a divalent metal cation</name>
        <dbReference type="ChEBI" id="CHEBI:60240"/>
    </ligand>
</feature>
<accession>A0A317FAB8</accession>
<dbReference type="GO" id="GO:0005509">
    <property type="term" value="F:calcium ion binding"/>
    <property type="evidence" value="ECO:0007669"/>
    <property type="project" value="TreeGrafter"/>
</dbReference>
<dbReference type="InterPro" id="IPR005511">
    <property type="entry name" value="SMP-30"/>
</dbReference>
<feature type="binding site" evidence="3">
    <location>
        <position position="101"/>
    </location>
    <ligand>
        <name>substrate</name>
    </ligand>
</feature>
<feature type="binding site" evidence="3">
    <location>
        <position position="18"/>
    </location>
    <ligand>
        <name>a divalent metal cation</name>
        <dbReference type="ChEBI" id="CHEBI:60240"/>
    </ligand>
</feature>
<reference evidence="6" key="1">
    <citation type="submission" date="2018-05" db="EMBL/GenBank/DDBJ databases">
        <authorList>
            <person name="Du Z."/>
            <person name="Wang X."/>
        </authorList>
    </citation>
    <scope>NUCLEOTIDE SEQUENCE [LARGE SCALE GENOMIC DNA]</scope>
    <source>
        <strain evidence="6">CQN31</strain>
    </source>
</reference>
<feature type="active site" description="Proton donor/acceptor" evidence="2">
    <location>
        <position position="197"/>
    </location>
</feature>
<comment type="similarity">
    <text evidence="1">Belongs to the SMP-30/CGR1 family.</text>
</comment>
<organism evidence="5 6">
    <name type="scientific">Falsiroseomonas bella</name>
    <dbReference type="NCBI Taxonomy" id="2184016"/>
    <lineage>
        <taxon>Bacteria</taxon>
        <taxon>Pseudomonadati</taxon>
        <taxon>Pseudomonadota</taxon>
        <taxon>Alphaproteobacteria</taxon>
        <taxon>Acetobacterales</taxon>
        <taxon>Roseomonadaceae</taxon>
        <taxon>Falsiroseomonas</taxon>
    </lineage>
</organism>
<evidence type="ECO:0000313" key="5">
    <source>
        <dbReference type="EMBL" id="PWS34526.1"/>
    </source>
</evidence>
<keyword evidence="3" id="KW-0862">Zinc</keyword>
<dbReference type="PRINTS" id="PR01790">
    <property type="entry name" value="SMP30FAMILY"/>
</dbReference>
<dbReference type="PANTHER" id="PTHR10907">
    <property type="entry name" value="REGUCALCIN"/>
    <property type="match status" value="1"/>
</dbReference>
<comment type="cofactor">
    <cofactor evidence="3">
        <name>Zn(2+)</name>
        <dbReference type="ChEBI" id="CHEBI:29105"/>
    </cofactor>
    <text evidence="3">Binds 1 divalent metal cation per subunit.</text>
</comment>
<dbReference type="PANTHER" id="PTHR10907:SF47">
    <property type="entry name" value="REGUCALCIN"/>
    <property type="match status" value="1"/>
</dbReference>
<dbReference type="Gene3D" id="2.120.10.30">
    <property type="entry name" value="TolB, C-terminal domain"/>
    <property type="match status" value="1"/>
</dbReference>
<dbReference type="InterPro" id="IPR013658">
    <property type="entry name" value="SGL"/>
</dbReference>
<dbReference type="Pfam" id="PF08450">
    <property type="entry name" value="SGL"/>
    <property type="match status" value="1"/>
</dbReference>
<proteinExistence type="inferred from homology"/>
<evidence type="ECO:0000256" key="2">
    <source>
        <dbReference type="PIRSR" id="PIRSR605511-1"/>
    </source>
</evidence>
<dbReference type="GO" id="GO:0019853">
    <property type="term" value="P:L-ascorbic acid biosynthetic process"/>
    <property type="evidence" value="ECO:0007669"/>
    <property type="project" value="TreeGrafter"/>
</dbReference>
<sequence>MAPVEVRVASAVRATVGEAPLWCAAGQALYWIDGHRRVVFRLRDGVTEERELPFRPSCLVPDGQGGLVVGYKKGLGRFEFESGRAEQWPLSGVDFSDVSFNDGACDAAGRLWIGTRHAGGHAPVAALYSIGPDLRPVCRRRGLVVSNGIAFSPDGRRVYHADSRPGRVDAYDLDPATGMLGAPQCLIDYTGNGFRPDGCTVDEEGFLWVAEIEGWRIARYAPDGQLDRAIALPVAKPSSLAFGGPGLRTLFVTTISYGLDAAALAAQPAAGCLLALEPGVAGLPEHAFRADLVNVSMGG</sequence>
<evidence type="ECO:0000256" key="1">
    <source>
        <dbReference type="ARBA" id="ARBA00008853"/>
    </source>
</evidence>
<name>A0A317FAB8_9PROT</name>
<dbReference type="InterPro" id="IPR011042">
    <property type="entry name" value="6-blade_b-propeller_TolB-like"/>
</dbReference>
<comment type="caution">
    <text evidence="5">The sequence shown here is derived from an EMBL/GenBank/DDBJ whole genome shotgun (WGS) entry which is preliminary data.</text>
</comment>
<dbReference type="Proteomes" id="UP000245765">
    <property type="component" value="Unassembled WGS sequence"/>
</dbReference>